<evidence type="ECO:0000313" key="2">
    <source>
        <dbReference type="Proteomes" id="UP000196331"/>
    </source>
</evidence>
<reference evidence="1 2" key="1">
    <citation type="submission" date="2017-02" db="EMBL/GenBank/DDBJ databases">
        <authorList>
            <person name="Dridi B."/>
        </authorList>
    </citation>
    <scope>NUCLEOTIDE SEQUENCE [LARGE SCALE GENOMIC DNA]</scope>
    <source>
        <strain evidence="1 2">JB380</strain>
    </source>
</reference>
<protein>
    <submittedName>
        <fullName evidence="1">Uncharacterized protein</fullName>
    </submittedName>
</protein>
<proteinExistence type="predicted"/>
<dbReference type="EMBL" id="FUKM01000048">
    <property type="protein sequence ID" value="SJN13860.1"/>
    <property type="molecule type" value="Genomic_DNA"/>
</dbReference>
<dbReference type="Proteomes" id="UP000196331">
    <property type="component" value="Unassembled WGS sequence"/>
</dbReference>
<accession>A0A1R4I231</accession>
<comment type="caution">
    <text evidence="1">The sequence shown here is derived from an EMBL/GenBank/DDBJ whole genome shotgun (WGS) entry which is preliminary data.</text>
</comment>
<organism evidence="1 2">
    <name type="scientific">Halomonas citrativorans</name>
    <dbReference type="NCBI Taxonomy" id="2742612"/>
    <lineage>
        <taxon>Bacteria</taxon>
        <taxon>Pseudomonadati</taxon>
        <taxon>Pseudomonadota</taxon>
        <taxon>Gammaproteobacteria</taxon>
        <taxon>Oceanospirillales</taxon>
        <taxon>Halomonadaceae</taxon>
        <taxon>Halomonas</taxon>
    </lineage>
</organism>
<gene>
    <name evidence="1" type="ORF">CZ787_12245</name>
</gene>
<sequence length="38" mass="4180">MKSVETVVKTVIKAVVKTVIKTVFETQAFLLNDTGNQV</sequence>
<name>A0A1R4I231_9GAMM</name>
<dbReference type="AlphaFoldDB" id="A0A1R4I231"/>
<evidence type="ECO:0000313" key="1">
    <source>
        <dbReference type="EMBL" id="SJN13860.1"/>
    </source>
</evidence>